<protein>
    <recommendedName>
        <fullName evidence="3">LysM domain-containing protein</fullName>
    </recommendedName>
</protein>
<feature type="region of interest" description="Disordered" evidence="1">
    <location>
        <begin position="113"/>
        <end position="148"/>
    </location>
</feature>
<evidence type="ECO:0000313" key="4">
    <source>
        <dbReference type="EMBL" id="KAF9323814.1"/>
    </source>
</evidence>
<evidence type="ECO:0000256" key="2">
    <source>
        <dbReference type="SAM" id="SignalP"/>
    </source>
</evidence>
<evidence type="ECO:0000313" key="5">
    <source>
        <dbReference type="Proteomes" id="UP000696485"/>
    </source>
</evidence>
<organism evidence="4 5">
    <name type="scientific">Podila minutissima</name>
    <dbReference type="NCBI Taxonomy" id="64525"/>
    <lineage>
        <taxon>Eukaryota</taxon>
        <taxon>Fungi</taxon>
        <taxon>Fungi incertae sedis</taxon>
        <taxon>Mucoromycota</taxon>
        <taxon>Mortierellomycotina</taxon>
        <taxon>Mortierellomycetes</taxon>
        <taxon>Mortierellales</taxon>
        <taxon>Mortierellaceae</taxon>
        <taxon>Podila</taxon>
    </lineage>
</organism>
<accession>A0A9P5SAL8</accession>
<feature type="domain" description="LysM" evidence="3">
    <location>
        <begin position="30"/>
        <end position="77"/>
    </location>
</feature>
<evidence type="ECO:0000259" key="3">
    <source>
        <dbReference type="PROSITE" id="PS51782"/>
    </source>
</evidence>
<keyword evidence="5" id="KW-1185">Reference proteome</keyword>
<sequence>MKFTLSAVVLALAATQVQAIVPTPVKGCTQLVMITPADTSCVDFAAKFGITFEQLRALNLRLDAICANLDVGHPICVSNTGPNLGTLTSTPPYPSQTALPTTTGPVPVPTTTSGAVVPPVNGTTSAAAPTATSSAAAGTPKPSAPASAASSSKASFVLGAAGVLLSVAYML</sequence>
<keyword evidence="2" id="KW-0732">Signal</keyword>
<evidence type="ECO:0000256" key="1">
    <source>
        <dbReference type="SAM" id="MobiDB-lite"/>
    </source>
</evidence>
<feature type="chain" id="PRO_5040222144" description="LysM domain-containing protein" evidence="2">
    <location>
        <begin position="20"/>
        <end position="171"/>
    </location>
</feature>
<dbReference type="Proteomes" id="UP000696485">
    <property type="component" value="Unassembled WGS sequence"/>
</dbReference>
<dbReference type="PROSITE" id="PS51782">
    <property type="entry name" value="LYSM"/>
    <property type="match status" value="1"/>
</dbReference>
<dbReference type="AlphaFoldDB" id="A0A9P5SAL8"/>
<reference evidence="4" key="1">
    <citation type="journal article" date="2020" name="Fungal Divers.">
        <title>Resolving the Mortierellaceae phylogeny through synthesis of multi-gene phylogenetics and phylogenomics.</title>
        <authorList>
            <person name="Vandepol N."/>
            <person name="Liber J."/>
            <person name="Desiro A."/>
            <person name="Na H."/>
            <person name="Kennedy M."/>
            <person name="Barry K."/>
            <person name="Grigoriev I.V."/>
            <person name="Miller A.N."/>
            <person name="O'Donnell K."/>
            <person name="Stajich J.E."/>
            <person name="Bonito G."/>
        </authorList>
    </citation>
    <scope>NUCLEOTIDE SEQUENCE</scope>
    <source>
        <strain evidence="4">NVP1</strain>
    </source>
</reference>
<dbReference type="InterPro" id="IPR018392">
    <property type="entry name" value="LysM"/>
</dbReference>
<feature type="signal peptide" evidence="2">
    <location>
        <begin position="1"/>
        <end position="19"/>
    </location>
</feature>
<comment type="caution">
    <text evidence="4">The sequence shown here is derived from an EMBL/GenBank/DDBJ whole genome shotgun (WGS) entry which is preliminary data.</text>
</comment>
<proteinExistence type="predicted"/>
<dbReference type="EMBL" id="JAAAUY010001207">
    <property type="protein sequence ID" value="KAF9323814.1"/>
    <property type="molecule type" value="Genomic_DNA"/>
</dbReference>
<name>A0A9P5SAL8_9FUNG</name>
<dbReference type="Gene3D" id="3.10.350.10">
    <property type="entry name" value="LysM domain"/>
    <property type="match status" value="1"/>
</dbReference>
<gene>
    <name evidence="4" type="ORF">BG006_001119</name>
</gene>
<dbReference type="InterPro" id="IPR036779">
    <property type="entry name" value="LysM_dom_sf"/>
</dbReference>